<evidence type="ECO:0000256" key="2">
    <source>
        <dbReference type="ARBA" id="ARBA00022771"/>
    </source>
</evidence>
<dbReference type="GeneID" id="30153076"/>
<sequence length="710" mass="76388">MSSMSVSSSSSQSSGIPGVPRVGAVRCYWALLKPRYTPNPDPAITTPRLDLEFVHFDPILDAHLSKQKMSMMGRQVLEFIHPHEREQARKDLTSAISADDLQGSVTRVRFARMSRIRTILGCLPEENEFPEGMDEVFEDDMYIIEDVVLNWVAEGMLLAFFHSIKDKDPVGNNDPKRAHEEWSNWCGTKYMADEQIEALYRDVLNKISIPPNTGRPPTRVFQLHLLPPDFSPETPTQLIFSWPPPRAQGSFATLDGYYNALEYCDMMKHVDMDPSQLTAGPGELRTNCTTRYGAHHLVTTEGLHRTVASVFIPYGKLIFACFQTIKEHELPLGNGNGNGNGQQGNGWGHGGLHPPTGAPSLTPSPAPTSSHLPPHPSHPVHQHTPHSHPHQHPYSHPHQNSHPHPHPHHRQHHPQDWSTDPSLLPHRQESGSSDFSDWDPHGAYGIMDSASLGLHDHGHGHGGHGQGHNQNPVMHNPPSFLGHHHLASNHGHPSAHPHPLPHAHPHTQGQGQGQAQGNDLHLAPSNAYPTPASATSSYGYYTPTPDYGSSLSSGLGTVHPPPGAPGGQGAGPQTATADRHGSVPVGALASAPVSGSGAGESKSGKGEAGGGAGGGNGNSKASSRPLVRPPGDIECCVMCGTKESPEWRKGQTGKKDLCNACGLRLARQVAKREGRSKPRKKKEEGSSTPSKGDGGATTGTKDINGLSGRS</sequence>
<feature type="compositionally biased region" description="Basic residues" evidence="7">
    <location>
        <begin position="378"/>
        <end position="412"/>
    </location>
</feature>
<dbReference type="GO" id="GO:0043565">
    <property type="term" value="F:sequence-specific DNA binding"/>
    <property type="evidence" value="ECO:0007669"/>
    <property type="project" value="InterPro"/>
</dbReference>
<feature type="compositionally biased region" description="Basic and acidic residues" evidence="7">
    <location>
        <begin position="670"/>
        <end position="685"/>
    </location>
</feature>
<evidence type="ECO:0000256" key="5">
    <source>
        <dbReference type="ARBA" id="ARBA00023163"/>
    </source>
</evidence>
<feature type="region of interest" description="Disordered" evidence="7">
    <location>
        <begin position="550"/>
        <end position="627"/>
    </location>
</feature>
<dbReference type="Gene3D" id="3.30.50.10">
    <property type="entry name" value="Erythroid Transcription Factor GATA-1, subunit A"/>
    <property type="match status" value="1"/>
</dbReference>
<name>A0A1E3I4V2_9TREE</name>
<dbReference type="OrthoDB" id="2162994at2759"/>
<accession>A0A1E3I4V2</accession>
<keyword evidence="5" id="KW-0804">Transcription</keyword>
<evidence type="ECO:0000256" key="1">
    <source>
        <dbReference type="ARBA" id="ARBA00022723"/>
    </source>
</evidence>
<dbReference type="PANTHER" id="PTHR47172">
    <property type="entry name" value="OS01G0976800 PROTEIN"/>
    <property type="match status" value="1"/>
</dbReference>
<keyword evidence="2 6" id="KW-0863">Zinc-finger</keyword>
<evidence type="ECO:0000256" key="3">
    <source>
        <dbReference type="ARBA" id="ARBA00022833"/>
    </source>
</evidence>
<dbReference type="EMBL" id="AWGJ01000002">
    <property type="protein sequence ID" value="ODN83670.1"/>
    <property type="molecule type" value="Genomic_DNA"/>
</dbReference>
<organism evidence="9 10">
    <name type="scientific">Cryptococcus amylolentus CBS 6039</name>
    <dbReference type="NCBI Taxonomy" id="1295533"/>
    <lineage>
        <taxon>Eukaryota</taxon>
        <taxon>Fungi</taxon>
        <taxon>Dikarya</taxon>
        <taxon>Basidiomycota</taxon>
        <taxon>Agaricomycotina</taxon>
        <taxon>Tremellomycetes</taxon>
        <taxon>Tremellales</taxon>
        <taxon>Cryptococcaceae</taxon>
        <taxon>Cryptococcus</taxon>
    </lineage>
</organism>
<dbReference type="GO" id="GO:0008270">
    <property type="term" value="F:zinc ion binding"/>
    <property type="evidence" value="ECO:0007669"/>
    <property type="project" value="UniProtKB-KW"/>
</dbReference>
<feature type="compositionally biased region" description="Basic residues" evidence="7">
    <location>
        <begin position="482"/>
        <end position="505"/>
    </location>
</feature>
<dbReference type="AlphaFoldDB" id="A0A1E3I4V2"/>
<dbReference type="SMART" id="SM00401">
    <property type="entry name" value="ZnF_GATA"/>
    <property type="match status" value="1"/>
</dbReference>
<feature type="compositionally biased region" description="Low complexity" evidence="7">
    <location>
        <begin position="354"/>
        <end position="372"/>
    </location>
</feature>
<feature type="compositionally biased region" description="Low complexity" evidence="7">
    <location>
        <begin position="506"/>
        <end position="517"/>
    </location>
</feature>
<evidence type="ECO:0000256" key="6">
    <source>
        <dbReference type="PROSITE-ProRule" id="PRU00094"/>
    </source>
</evidence>
<feature type="region of interest" description="Disordered" evidence="7">
    <location>
        <begin position="667"/>
        <end position="710"/>
    </location>
</feature>
<dbReference type="InterPro" id="IPR013088">
    <property type="entry name" value="Znf_NHR/GATA"/>
</dbReference>
<dbReference type="CDD" id="cd00202">
    <property type="entry name" value="ZnF_GATA"/>
    <property type="match status" value="1"/>
</dbReference>
<dbReference type="GO" id="GO:0006355">
    <property type="term" value="P:regulation of DNA-templated transcription"/>
    <property type="evidence" value="ECO:0007669"/>
    <property type="project" value="InterPro"/>
</dbReference>
<keyword evidence="4" id="KW-0805">Transcription regulation</keyword>
<keyword evidence="3" id="KW-0862">Zinc</keyword>
<feature type="domain" description="GATA-type" evidence="8">
    <location>
        <begin position="636"/>
        <end position="672"/>
    </location>
</feature>
<dbReference type="RefSeq" id="XP_018997670.1">
    <property type="nucleotide sequence ID" value="XM_019135243.1"/>
</dbReference>
<dbReference type="PANTHER" id="PTHR47172:SF24">
    <property type="entry name" value="GATA ZINC FINGER DOMAIN-CONTAINING PROTEIN 14-RELATED"/>
    <property type="match status" value="1"/>
</dbReference>
<dbReference type="Proteomes" id="UP000094065">
    <property type="component" value="Unassembled WGS sequence"/>
</dbReference>
<dbReference type="SUPFAM" id="SSF57716">
    <property type="entry name" value="Glucocorticoid receptor-like (DNA-binding domain)"/>
    <property type="match status" value="1"/>
</dbReference>
<evidence type="ECO:0000256" key="4">
    <source>
        <dbReference type="ARBA" id="ARBA00023015"/>
    </source>
</evidence>
<dbReference type="PROSITE" id="PS50114">
    <property type="entry name" value="GATA_ZN_FINGER_2"/>
    <property type="match status" value="1"/>
</dbReference>
<gene>
    <name evidence="9" type="ORF">L202_01767</name>
</gene>
<dbReference type="InterPro" id="IPR000679">
    <property type="entry name" value="Znf_GATA"/>
</dbReference>
<evidence type="ECO:0000313" key="9">
    <source>
        <dbReference type="EMBL" id="ODN83670.1"/>
    </source>
</evidence>
<evidence type="ECO:0000256" key="7">
    <source>
        <dbReference type="SAM" id="MobiDB-lite"/>
    </source>
</evidence>
<keyword evidence="10" id="KW-1185">Reference proteome</keyword>
<feature type="region of interest" description="Disordered" evidence="7">
    <location>
        <begin position="333"/>
        <end position="533"/>
    </location>
</feature>
<feature type="compositionally biased region" description="Gly residues" evidence="7">
    <location>
        <begin position="606"/>
        <end position="617"/>
    </location>
</feature>
<dbReference type="Pfam" id="PF00320">
    <property type="entry name" value="GATA"/>
    <property type="match status" value="1"/>
</dbReference>
<dbReference type="STRING" id="1295533.A0A1E3I4V2"/>
<protein>
    <recommendedName>
        <fullName evidence="8">GATA-type domain-containing protein</fullName>
    </recommendedName>
</protein>
<feature type="compositionally biased region" description="Gly residues" evidence="7">
    <location>
        <begin position="334"/>
        <end position="351"/>
    </location>
</feature>
<evidence type="ECO:0000313" key="10">
    <source>
        <dbReference type="Proteomes" id="UP000094065"/>
    </source>
</evidence>
<keyword evidence="1" id="KW-0479">Metal-binding</keyword>
<comment type="caution">
    <text evidence="9">The sequence shown here is derived from an EMBL/GenBank/DDBJ whole genome shotgun (WGS) entry which is preliminary data.</text>
</comment>
<reference evidence="9 10" key="1">
    <citation type="submission" date="2016-06" db="EMBL/GenBank/DDBJ databases">
        <title>Evolution of pathogenesis and genome organization in the Tremellales.</title>
        <authorList>
            <person name="Cuomo C."/>
            <person name="Litvintseva A."/>
            <person name="Heitman J."/>
            <person name="Chen Y."/>
            <person name="Sun S."/>
            <person name="Springer D."/>
            <person name="Dromer F."/>
            <person name="Young S."/>
            <person name="Zeng Q."/>
            <person name="Chapman S."/>
            <person name="Gujja S."/>
            <person name="Saif S."/>
            <person name="Birren B."/>
        </authorList>
    </citation>
    <scope>NUCLEOTIDE SEQUENCE [LARGE SCALE GENOMIC DNA]</scope>
    <source>
        <strain evidence="9 10">CBS 6039</strain>
    </source>
</reference>
<proteinExistence type="predicted"/>
<evidence type="ECO:0000259" key="8">
    <source>
        <dbReference type="PROSITE" id="PS50114"/>
    </source>
</evidence>